<dbReference type="InterPro" id="IPR049625">
    <property type="entry name" value="Glyco_transf_61_cat"/>
</dbReference>
<dbReference type="GO" id="GO:0016763">
    <property type="term" value="F:pentosyltransferase activity"/>
    <property type="evidence" value="ECO:0007669"/>
    <property type="project" value="UniProtKB-ARBA"/>
</dbReference>
<name>A0A8S9GX78_BRACR</name>
<keyword evidence="2" id="KW-0328">Glycosyltransferase</keyword>
<dbReference type="PANTHER" id="PTHR20961:SF116">
    <property type="entry name" value="TRANSMEMBRANE PROTEIN"/>
    <property type="match status" value="1"/>
</dbReference>
<dbReference type="InterPro" id="IPR007657">
    <property type="entry name" value="Glycosyltransferase_61"/>
</dbReference>
<organism evidence="7 8">
    <name type="scientific">Brassica cretica</name>
    <name type="common">Mustard</name>
    <dbReference type="NCBI Taxonomy" id="69181"/>
    <lineage>
        <taxon>Eukaryota</taxon>
        <taxon>Viridiplantae</taxon>
        <taxon>Streptophyta</taxon>
        <taxon>Embryophyta</taxon>
        <taxon>Tracheophyta</taxon>
        <taxon>Spermatophyta</taxon>
        <taxon>Magnoliopsida</taxon>
        <taxon>eudicotyledons</taxon>
        <taxon>Gunneridae</taxon>
        <taxon>Pentapetalae</taxon>
        <taxon>rosids</taxon>
        <taxon>malvids</taxon>
        <taxon>Brassicales</taxon>
        <taxon>Brassicaceae</taxon>
        <taxon>Brassiceae</taxon>
        <taxon>Brassica</taxon>
    </lineage>
</organism>
<keyword evidence="5" id="KW-1133">Transmembrane helix</keyword>
<reference evidence="7" key="1">
    <citation type="submission" date="2019-12" db="EMBL/GenBank/DDBJ databases">
        <title>Genome sequencing and annotation of Brassica cretica.</title>
        <authorList>
            <person name="Studholme D.J."/>
            <person name="Sarris P.F."/>
        </authorList>
    </citation>
    <scope>NUCLEOTIDE SEQUENCE</scope>
    <source>
        <strain evidence="7">PFS-001/15</strain>
        <tissue evidence="7">Leaf</tissue>
    </source>
</reference>
<accession>A0A8S9GX78</accession>
<dbReference type="Proteomes" id="UP000712281">
    <property type="component" value="Unassembled WGS sequence"/>
</dbReference>
<gene>
    <name evidence="7" type="ORF">F2Q68_00037762</name>
</gene>
<feature type="domain" description="Glycosyltransferase 61 catalytic" evidence="6">
    <location>
        <begin position="182"/>
        <end position="330"/>
    </location>
</feature>
<evidence type="ECO:0000259" key="6">
    <source>
        <dbReference type="Pfam" id="PF04577"/>
    </source>
</evidence>
<proteinExistence type="predicted"/>
<protein>
    <recommendedName>
        <fullName evidence="6">Glycosyltransferase 61 catalytic domain-containing protein</fullName>
    </recommendedName>
</protein>
<evidence type="ECO:0000313" key="7">
    <source>
        <dbReference type="EMBL" id="KAF2550159.1"/>
    </source>
</evidence>
<comment type="subcellular location">
    <subcellularLocation>
        <location evidence="1">Golgi apparatus membrane</location>
        <topology evidence="1">Single-pass type II membrane protein</topology>
    </subcellularLocation>
</comment>
<comment type="caution">
    <text evidence="7">The sequence shown here is derived from an EMBL/GenBank/DDBJ whole genome shotgun (WGS) entry which is preliminary data.</text>
</comment>
<dbReference type="EMBL" id="QGKW02001988">
    <property type="protein sequence ID" value="KAF2550159.1"/>
    <property type="molecule type" value="Genomic_DNA"/>
</dbReference>
<evidence type="ECO:0000256" key="3">
    <source>
        <dbReference type="ARBA" id="ARBA00022679"/>
    </source>
</evidence>
<evidence type="ECO:0000256" key="2">
    <source>
        <dbReference type="ARBA" id="ARBA00022676"/>
    </source>
</evidence>
<keyword evidence="3" id="KW-0808">Transferase</keyword>
<evidence type="ECO:0000313" key="8">
    <source>
        <dbReference type="Proteomes" id="UP000712281"/>
    </source>
</evidence>
<evidence type="ECO:0000256" key="5">
    <source>
        <dbReference type="SAM" id="Phobius"/>
    </source>
</evidence>
<dbReference type="PANTHER" id="PTHR20961">
    <property type="entry name" value="GLYCOSYLTRANSFERASE"/>
    <property type="match status" value="1"/>
</dbReference>
<dbReference type="Pfam" id="PF04577">
    <property type="entry name" value="Glyco_transf_61"/>
    <property type="match status" value="1"/>
</dbReference>
<evidence type="ECO:0000256" key="1">
    <source>
        <dbReference type="ARBA" id="ARBA00004323"/>
    </source>
</evidence>
<keyword evidence="5" id="KW-0472">Membrane</keyword>
<feature type="transmembrane region" description="Helical" evidence="5">
    <location>
        <begin position="21"/>
        <end position="42"/>
    </location>
</feature>
<keyword evidence="4" id="KW-0325">Glycoprotein</keyword>
<sequence length="430" mass="49869">MTSKPTVWQRLVTCLSSLKSYLKVLCLVVTVFVLLQICSFQITKHSLSLPPSLFTYLKHQPEQASDNKTAYLVEKLRESVTFLPLKDYRFSNKPLEGHTWFMSSLFDNQTKDEAQYQEFPSDSSKGRLLCLKGIDKHDGSWNYYALAWPEAIPTNAVLQKGLTFVSYNQYDYYNLWHGLSTMVPEILRATYNQEPEFTRFIDQDNPVCFEKAVVMRHDQAGMSRERRIEAFDHVRCKARSYCDITTSKPQIGMTLLLRTGARAFRNESGVINVFKRECKRVNGCELNVSYSDNLTFCQQVELMKKTDVLVSPHGAQLTNLFLMDRDSSVMEFFPKGWLKLAGVGQRVFQWGANWSGMRHEGTWHDPVGETCEFLDTDRRCMSVYKNAMIGHNETYFGEWARRVLDKVNNRMKQNITEHNHSYDSLDECRC</sequence>
<dbReference type="GO" id="GO:0000139">
    <property type="term" value="C:Golgi membrane"/>
    <property type="evidence" value="ECO:0007669"/>
    <property type="project" value="UniProtKB-SubCell"/>
</dbReference>
<keyword evidence="5" id="KW-0812">Transmembrane</keyword>
<evidence type="ECO:0000256" key="4">
    <source>
        <dbReference type="ARBA" id="ARBA00023180"/>
    </source>
</evidence>
<dbReference type="AlphaFoldDB" id="A0A8S9GX78"/>